<dbReference type="PANTHER" id="PTHR38467">
    <property type="match status" value="1"/>
</dbReference>
<feature type="non-terminal residue" evidence="2">
    <location>
        <position position="1"/>
    </location>
</feature>
<dbReference type="Gene3D" id="1.10.8.730">
    <property type="match status" value="1"/>
</dbReference>
<accession>A0ABV4MC46</accession>
<keyword evidence="3" id="KW-1185">Reference proteome</keyword>
<dbReference type="InterPro" id="IPR053155">
    <property type="entry name" value="F-pilin_assembly_TraC"/>
</dbReference>
<dbReference type="Gene3D" id="3.40.50.300">
    <property type="entry name" value="P-loop containing nucleotide triphosphate hydrolases"/>
    <property type="match status" value="1"/>
</dbReference>
<dbReference type="RefSeq" id="WP_371731282.1">
    <property type="nucleotide sequence ID" value="NZ_JBGOOT010000096.1"/>
</dbReference>
<reference evidence="2 3" key="1">
    <citation type="submission" date="2024-06" db="EMBL/GenBank/DDBJ databases">
        <authorList>
            <person name="Steensen K."/>
            <person name="Seneca J."/>
            <person name="Bartlau N."/>
            <person name="Yu A.X."/>
            <person name="Polz M.F."/>
        </authorList>
    </citation>
    <scope>NUCLEOTIDE SEQUENCE [LARGE SCALE GENOMIC DNA]</scope>
    <source>
        <strain evidence="2 3">FF146</strain>
    </source>
</reference>
<proteinExistence type="predicted"/>
<dbReference type="PANTHER" id="PTHR38467:SF1">
    <property type="entry name" value="CONJUGATIVE TRANSFER: ASSEMBLY"/>
    <property type="match status" value="1"/>
</dbReference>
<dbReference type="InterPro" id="IPR043964">
    <property type="entry name" value="P-loop_TraG"/>
</dbReference>
<evidence type="ECO:0000259" key="1">
    <source>
        <dbReference type="Pfam" id="PF19044"/>
    </source>
</evidence>
<dbReference type="SUPFAM" id="SSF52540">
    <property type="entry name" value="P-loop containing nucleoside triphosphate hydrolases"/>
    <property type="match status" value="1"/>
</dbReference>
<evidence type="ECO:0000313" key="2">
    <source>
        <dbReference type="EMBL" id="MEZ8197100.1"/>
    </source>
</evidence>
<evidence type="ECO:0000313" key="3">
    <source>
        <dbReference type="Proteomes" id="UP001569153"/>
    </source>
</evidence>
<feature type="domain" description="TraG P-loop" evidence="1">
    <location>
        <begin position="114"/>
        <end position="384"/>
    </location>
</feature>
<organism evidence="2 3">
    <name type="scientific">Vibrio cortegadensis</name>
    <dbReference type="NCBI Taxonomy" id="1328770"/>
    <lineage>
        <taxon>Bacteria</taxon>
        <taxon>Pseudomonadati</taxon>
        <taxon>Pseudomonadota</taxon>
        <taxon>Gammaproteobacteria</taxon>
        <taxon>Vibrionales</taxon>
        <taxon>Vibrionaceae</taxon>
        <taxon>Vibrio</taxon>
    </lineage>
</organism>
<feature type="non-terminal residue" evidence="2">
    <location>
        <position position="385"/>
    </location>
</feature>
<dbReference type="EMBL" id="JBGOOT010000096">
    <property type="protein sequence ID" value="MEZ8197100.1"/>
    <property type="molecule type" value="Genomic_DNA"/>
</dbReference>
<dbReference type="Pfam" id="PF19044">
    <property type="entry name" value="P-loop_TraG"/>
    <property type="match status" value="1"/>
</dbReference>
<sequence length="385" mass="42666">TLSSMVMNLTLFTDKESQRRDTESAKNAFSAGGIDIIPLKMLQAQSLLVSLPFMMSEGFWKDCKKAGRVRTLKSSNLVNFFPIVMDFKQLKGGMLLPTMRQQISFFNPFTCGSDNKNIALTGGSGAGKSFFVEELAKCTHALGGKVWILDKGSSYKKLTMMLNGTYMDAKNIYLNPFTHLGGINNANTEFVDDDGNTVDPMMEALDNITALFATIASPYQSLTPYQLNVLGDAIMTAWNKKQTETLVDDVQAELFALADAHDDRRIRDIGVQLNKYCKDSIYGDTFNKPSMLDPSIHFTTLELDGFPPAVLRPVIFALIVSINQQMYLSGSRSTPKMCIIEEAWSLLSGSNEQAREFINAGYRTARKFGGSFCTVTQGIEDFFST</sequence>
<name>A0ABV4MC46_9VIBR</name>
<dbReference type="Proteomes" id="UP001569153">
    <property type="component" value="Unassembled WGS sequence"/>
</dbReference>
<comment type="caution">
    <text evidence="2">The sequence shown here is derived from an EMBL/GenBank/DDBJ whole genome shotgun (WGS) entry which is preliminary data.</text>
</comment>
<gene>
    <name evidence="2" type="ORF">ACED38_19830</name>
</gene>
<dbReference type="InterPro" id="IPR027417">
    <property type="entry name" value="P-loop_NTPase"/>
</dbReference>
<protein>
    <submittedName>
        <fullName evidence="2">DUF5934 domain-containing protein</fullName>
    </submittedName>
</protein>